<evidence type="ECO:0000259" key="1">
    <source>
        <dbReference type="Pfam" id="PF15492"/>
    </source>
</evidence>
<gene>
    <name evidence="2" type="ORF">TTAC_LOCUS8198</name>
</gene>
<evidence type="ECO:0000313" key="2">
    <source>
        <dbReference type="EMBL" id="VDM32710.1"/>
    </source>
</evidence>
<feature type="domain" description="Neuroblastoma-amplified sequence N-terminal" evidence="1">
    <location>
        <begin position="157"/>
        <end position="380"/>
    </location>
</feature>
<organism evidence="4">
    <name type="scientific">Hydatigena taeniaeformis</name>
    <name type="common">Feline tapeworm</name>
    <name type="synonym">Taenia taeniaeformis</name>
    <dbReference type="NCBI Taxonomy" id="6205"/>
    <lineage>
        <taxon>Eukaryota</taxon>
        <taxon>Metazoa</taxon>
        <taxon>Spiralia</taxon>
        <taxon>Lophotrochozoa</taxon>
        <taxon>Platyhelminthes</taxon>
        <taxon>Cestoda</taxon>
        <taxon>Eucestoda</taxon>
        <taxon>Cyclophyllidea</taxon>
        <taxon>Taeniidae</taxon>
        <taxon>Hydatigera</taxon>
    </lineage>
</organism>
<dbReference type="SUPFAM" id="SSF50978">
    <property type="entry name" value="WD40 repeat-like"/>
    <property type="match status" value="1"/>
</dbReference>
<dbReference type="PANTHER" id="PTHR15922:SF2">
    <property type="entry name" value="NBAS SUBUNIT OF NRZ TETHERING COMPLEX"/>
    <property type="match status" value="1"/>
</dbReference>
<evidence type="ECO:0000313" key="4">
    <source>
        <dbReference type="WBParaSite" id="TTAC_0000821301-mRNA-1"/>
    </source>
</evidence>
<evidence type="ECO:0000313" key="3">
    <source>
        <dbReference type="Proteomes" id="UP000274429"/>
    </source>
</evidence>
<name>A0A0R3X490_HYDTA</name>
<accession>A0A0R3X490</accession>
<dbReference type="InterPro" id="IPR015943">
    <property type="entry name" value="WD40/YVTN_repeat-like_dom_sf"/>
</dbReference>
<dbReference type="Proteomes" id="UP000274429">
    <property type="component" value="Unassembled WGS sequence"/>
</dbReference>
<dbReference type="GO" id="GO:0070939">
    <property type="term" value="C:Dsl1/NZR complex"/>
    <property type="evidence" value="ECO:0007669"/>
    <property type="project" value="TreeGrafter"/>
</dbReference>
<dbReference type="EMBL" id="UYWX01020462">
    <property type="protein sequence ID" value="VDM32710.1"/>
    <property type="molecule type" value="Genomic_DNA"/>
</dbReference>
<sequence>MFYNDSNSKLPPNLYIREDLVSLQAEFPDSVVSYDFTNLAAKLQTNYAPNDTAKGTEKPSLLLKLSDQLMSHLSFLFGHSSPVILAYSQYKSAGYPWTLGSLPPSFIAILTIRWLEISPSTVAVDPTSTLVSLESDDAIIDPTLPDFDLGTVISITERSSDFVEWRRFPLSYVDPYPQWRVFALHADRFVGIGFSNGAIEIINLSDSDNSHIFIKQPHDSDFAPIVGMTFLLNPSFLVVCRFSGEIELWLLKDKSIGFSAHLISRQLHHSFIFSSVVDVKNSLLVIGGEFVGTPRDNLTIFSINNFSSFSEFVPTKTTDSSNSFSAPSKLRSLMRSISTRQSTNLADGFASLSLSPGGNLLSALHCSRAISVWSFPSCSLLTTIISDAVELNSMTVACKPLSPLLDSKVPVPHHLNWWSRDSADPLLAILKSNGSLSVIDIESMENQLFNVDQNQDNGKIHFSPFSSFAAAGVVNSSATELFLLDCSMDLPPRKEKKVQSRSSTQGGYISAFTAALGITGKSETEDRVTEPLEDVSSIFMRANVVRITATSRRELFIHRLRCCRFSEALALTVNNKDEADGLELDAEFVWQYQMLALFHFPLKPDVFERIIAICTSKITKRMNWLLRACLHEIPCIDADWKTVDLFRATKSLLKIGLSLSSSATTNLMFRERLYQLEVLTAIYAEECALSLSKETDYDGTDDEVKKWWLEIEAYRQNSPLDIALWYLQTRRYAAFGILVAHYFKILVPHLFSLLSTVPTIESPAKYLRLVKFFPFESMIEQPTMSNFSEDRHKDAIERLYSLLPKDFRWKSTTPTISTLAQWACTRAYELDQLSGLATEAEELLAVATEIIKSSSKDKSSARWRRSKQCALSMLKKYSDEVVQFTTILYRAAPGYGFSNTLRRKIDLGNQLVCLSRLKLVEFHQLTLERRLELLICVCIAAPSKVTAAEVYNVLTRHLLPFVTSYEKSLVESWLKLCLLRIADYVTTGLEAISILVEKWHHSDAEVIASLKGKLALYHQILSHYYFKYISFESCIVNFLVEFTPPSAGDPDVYLMHVQRILSNLDAEKGDKESSLYRLYECCEALLDYNSLVRDLGYLVPPQGVPTSLGEALSISTGDESRLKQLVNRWIRATLVAEGEEMAKKSQMQESSRSVASSPLHVVKRLYYNRFPINSEDVSTPLCENKDNDNGALMRQVIPAPDSVKCSYALLGANLNERARFHLLVGVLCSGDRRLIDFARSALVQGQENDFIWRAALQHAIRVYFDATPAFGVGEVNEELGALCLSLISSPEDLPESSFYGAVKFLSGIDNLTGRTSQLPSRLTWVKMSPARKVDLFTTALQNILNLTYMNEINLIQAGKYFELSEVDVNRCFLKAAFQLAETKCLCSAAVERTVMIMQEMLSTPIPSAWRELRLWSRASVETLASLFPGVGIPIVERFRLTLARFVIAYSVHEARSCEYAEICAEFARACASQKSLVLEGEHWSNMLQRVFSALSSSSHESTMHENKPYRPCSLYLSPFDPTELEDFFSLSSPSALMSAYLSSWSLAELQTKTVQEAWANDCLTAESLDVGLSYAYGPPLEQRSRNWTKILCTRLSEAIQVGATNSREMEDYRLVAASISASYKSASDSDEIFPPIRTLLDSLARLSAKHSCIAGWRSKALVSRLVSHPDQFFSDAAYRRNELLAMSQTLPGVSLLLAKHMEESRSQLILANLSEIVFATGDVDPETTKRRLKELSPYLKRDVPVDDLTTYLKETIDPRMETIPLWRLLLLLKVIIAVMNYQDVGLRLRDIPIQKHTEFIQAVIQLDTSVYLTFLSALNEKNKEDFLATVQPYLTFKSVVESLVVLIHQSPSPPVVEDAQVYAAYATHLLTNSESPVQDCLDCFDAMITPTGDASVIVDWISKNLFGLEAPGQLLSLEGRMQLVDTAFRIVSAKSSDNPSIEKLKHLKAYLQRRIDWIAHFADHTLLSESLKQRILLHYFEDVVTGSALVLQAVREFLSAPCVEPVEPFSTLLSAFIGFSERIAELLIVNFEETMVKALCESVNEFLTSTLADWIYLDPLAQRDLENADEVVVEFIRGKPVEQQGLMISLLLSWPAPRQFFGRVLLEADPSCTNRHIIAQNVFNHVLSKSDLIEGSLEDVISRLLAFLQGHEAPSEPIVWLLGEDRLTNENLIEATTVAMELANYCLSESSDTIFQNEKKFWASWLECLRRHHFLPKFARQLVSQVHLARQLNTAYLTAIVNVETDDTGLREALNSCRLLSLLPTATTAAIDFPTDANLDPIACRRFLSRIDVWRTSEFPLSMLKAVSEVAGDPHYNAFLRHTLRGMRSSGDAWMEIVLIGRAYLSRQQRLSTLEEVLKAVENLLSE</sequence>
<reference evidence="2 3" key="2">
    <citation type="submission" date="2018-11" db="EMBL/GenBank/DDBJ databases">
        <authorList>
            <consortium name="Pathogen Informatics"/>
        </authorList>
    </citation>
    <scope>NUCLEOTIDE SEQUENCE [LARGE SCALE GENOMIC DNA]</scope>
</reference>
<dbReference type="OrthoDB" id="19988at2759"/>
<protein>
    <submittedName>
        <fullName evidence="4">Nbas_N domain-containing protein</fullName>
    </submittedName>
</protein>
<dbReference type="Gene3D" id="2.130.10.10">
    <property type="entry name" value="YVTN repeat-like/Quinoprotein amine dehydrogenase"/>
    <property type="match status" value="1"/>
</dbReference>
<proteinExistence type="predicted"/>
<dbReference type="GO" id="GO:0000149">
    <property type="term" value="F:SNARE binding"/>
    <property type="evidence" value="ECO:0007669"/>
    <property type="project" value="TreeGrafter"/>
</dbReference>
<dbReference type="PANTHER" id="PTHR15922">
    <property type="entry name" value="NEUROBLASTOMA-AMPLIFIED SEQUENCE"/>
    <property type="match status" value="1"/>
</dbReference>
<dbReference type="InterPro" id="IPR029145">
    <property type="entry name" value="NBAS_N"/>
</dbReference>
<dbReference type="InterPro" id="IPR036322">
    <property type="entry name" value="WD40_repeat_dom_sf"/>
</dbReference>
<dbReference type="GO" id="GO:0006890">
    <property type="term" value="P:retrograde vesicle-mediated transport, Golgi to endoplasmic reticulum"/>
    <property type="evidence" value="ECO:0007669"/>
    <property type="project" value="TreeGrafter"/>
</dbReference>
<dbReference type="STRING" id="6205.A0A0R3X490"/>
<dbReference type="Pfam" id="PF15492">
    <property type="entry name" value="Nbas_N"/>
    <property type="match status" value="1"/>
</dbReference>
<reference evidence="4" key="1">
    <citation type="submission" date="2016-04" db="UniProtKB">
        <authorList>
            <consortium name="WormBaseParasite"/>
        </authorList>
    </citation>
    <scope>IDENTIFICATION</scope>
</reference>
<keyword evidence="3" id="KW-1185">Reference proteome</keyword>
<dbReference type="WBParaSite" id="TTAC_0000821301-mRNA-1">
    <property type="protein sequence ID" value="TTAC_0000821301-mRNA-1"/>
    <property type="gene ID" value="TTAC_0000821301"/>
</dbReference>